<dbReference type="RefSeq" id="WP_138546739.1">
    <property type="nucleotide sequence ID" value="NZ_PNCJ01000055.1"/>
</dbReference>
<comment type="caution">
    <text evidence="1">The sequence shown here is derived from an EMBL/GenBank/DDBJ whole genome shotgun (WGS) entry which is preliminary data.</text>
</comment>
<accession>A0A5S3WSP5</accession>
<evidence type="ECO:0000313" key="2">
    <source>
        <dbReference type="Proteomes" id="UP000306719"/>
    </source>
</evidence>
<dbReference type="EMBL" id="PNCJ01000055">
    <property type="protein sequence ID" value="TMP31201.1"/>
    <property type="molecule type" value="Genomic_DNA"/>
</dbReference>
<dbReference type="AlphaFoldDB" id="A0A5S3WSP5"/>
<protein>
    <submittedName>
        <fullName evidence="1">Uncharacterized protein</fullName>
    </submittedName>
</protein>
<sequence length="134" mass="15312">MELQEVCESLLDNADMSIDLSAYPKVTLDILVQGTVNDKFWKVVFECGQVVYMDAEFDDDSSNNDLFMVLEASVKETIKSKVTPAVQHRMDGLNDKDPVWKVHLYGSMSLTMVTTRFNWQLIELSEKEYEAAYA</sequence>
<reference evidence="1 2" key="1">
    <citation type="submission" date="2018-01" db="EMBL/GenBank/DDBJ databases">
        <authorList>
            <person name="Paulsen S."/>
            <person name="Gram L.K."/>
        </authorList>
    </citation>
    <scope>NUCLEOTIDE SEQUENCE [LARGE SCALE GENOMIC DNA]</scope>
    <source>
        <strain evidence="1 2">S2599</strain>
    </source>
</reference>
<dbReference type="OrthoDB" id="9890505at2"/>
<evidence type="ECO:0000313" key="1">
    <source>
        <dbReference type="EMBL" id="TMP31201.1"/>
    </source>
</evidence>
<proteinExistence type="predicted"/>
<organism evidence="1 2">
    <name type="scientific">Pseudoalteromonas rubra</name>
    <dbReference type="NCBI Taxonomy" id="43658"/>
    <lineage>
        <taxon>Bacteria</taxon>
        <taxon>Pseudomonadati</taxon>
        <taxon>Pseudomonadota</taxon>
        <taxon>Gammaproteobacteria</taxon>
        <taxon>Alteromonadales</taxon>
        <taxon>Pseudoalteromonadaceae</taxon>
        <taxon>Pseudoalteromonas</taxon>
    </lineage>
</organism>
<dbReference type="Proteomes" id="UP000306719">
    <property type="component" value="Unassembled WGS sequence"/>
</dbReference>
<name>A0A5S3WSP5_9GAMM</name>
<gene>
    <name evidence="1" type="ORF">CWB98_22085</name>
</gene>
<reference evidence="2" key="2">
    <citation type="submission" date="2019-06" db="EMBL/GenBank/DDBJ databases">
        <title>Co-occurence of chitin degradation, pigmentation and bioactivity in marine Pseudoalteromonas.</title>
        <authorList>
            <person name="Sonnenschein E.C."/>
            <person name="Bech P.K."/>
        </authorList>
    </citation>
    <scope>NUCLEOTIDE SEQUENCE [LARGE SCALE GENOMIC DNA]</scope>
    <source>
        <strain evidence="2">S2599</strain>
    </source>
</reference>